<accession>A0A426SM63</accession>
<comment type="caution">
    <text evidence="2">The sequence shown here is derived from an EMBL/GenBank/DDBJ whole genome shotgun (WGS) entry which is preliminary data.</text>
</comment>
<dbReference type="Gene3D" id="2.60.40.3700">
    <property type="match status" value="1"/>
</dbReference>
<dbReference type="PROSITE" id="PS51257">
    <property type="entry name" value="PROKAR_LIPOPROTEIN"/>
    <property type="match status" value="1"/>
</dbReference>
<dbReference type="InterPro" id="IPR047808">
    <property type="entry name" value="CueP-like"/>
</dbReference>
<feature type="signal peptide" evidence="1">
    <location>
        <begin position="1"/>
        <end position="22"/>
    </location>
</feature>
<dbReference type="RefSeq" id="WP_126985910.1">
    <property type="nucleotide sequence ID" value="NZ_JALXWX010000017.1"/>
</dbReference>
<gene>
    <name evidence="2" type="ORF">DS079_06510</name>
</gene>
<keyword evidence="1" id="KW-0732">Signal</keyword>
<dbReference type="EMBL" id="QOCI01000003">
    <property type="protein sequence ID" value="RRR19277.1"/>
    <property type="molecule type" value="Genomic_DNA"/>
</dbReference>
<evidence type="ECO:0000313" key="2">
    <source>
        <dbReference type="EMBL" id="RRR19277.1"/>
    </source>
</evidence>
<organism evidence="2 3">
    <name type="scientific">Brachybacterium paraconglomeratum</name>
    <dbReference type="NCBI Taxonomy" id="173362"/>
    <lineage>
        <taxon>Bacteria</taxon>
        <taxon>Bacillati</taxon>
        <taxon>Actinomycetota</taxon>
        <taxon>Actinomycetes</taxon>
        <taxon>Micrococcales</taxon>
        <taxon>Dermabacteraceae</taxon>
        <taxon>Brachybacterium</taxon>
    </lineage>
</organism>
<dbReference type="GeneID" id="78120673"/>
<sequence>MTVALPRRTLLAALAATPLVLAGCSAGPTAAEELLSAHDLPAGTAREVIDALEALPLEKRPSDLLASVGTDVLTLSDAAGREATLELPAEELYVSVAPFVSGTHECFLHSLTTCLGELAEEGLAVRGEDASGAVLIDEERTTAPNGFLGLWLPRDAELTLTLAGEAGEATTTLRTDAEAPTCITTMQLGA</sequence>
<evidence type="ECO:0000313" key="3">
    <source>
        <dbReference type="Proteomes" id="UP000274327"/>
    </source>
</evidence>
<dbReference type="NCBIfam" id="NF038094">
    <property type="entry name" value="CueP_fam"/>
    <property type="match status" value="1"/>
</dbReference>
<name>A0A426SM63_9MICO</name>
<evidence type="ECO:0008006" key="4">
    <source>
        <dbReference type="Google" id="ProtNLM"/>
    </source>
</evidence>
<dbReference type="Proteomes" id="UP000274327">
    <property type="component" value="Unassembled WGS sequence"/>
</dbReference>
<reference evidence="2 3" key="1">
    <citation type="submission" date="2018-07" db="EMBL/GenBank/DDBJ databases">
        <title>Brachybacteriurn paraconglorneratum KCTC 9916.</title>
        <authorList>
            <person name="Li Y."/>
        </authorList>
    </citation>
    <scope>NUCLEOTIDE SEQUENCE [LARGE SCALE GENOMIC DNA]</scope>
    <source>
        <strain evidence="2 3">KCTC 9916</strain>
    </source>
</reference>
<evidence type="ECO:0000256" key="1">
    <source>
        <dbReference type="SAM" id="SignalP"/>
    </source>
</evidence>
<feature type="chain" id="PRO_5038960867" description="CueP family metal-binding protein" evidence="1">
    <location>
        <begin position="23"/>
        <end position="190"/>
    </location>
</feature>
<protein>
    <recommendedName>
        <fullName evidence="4">CueP family metal-binding protein</fullName>
    </recommendedName>
</protein>
<dbReference type="Pfam" id="PF21172">
    <property type="entry name" value="CueP"/>
    <property type="match status" value="1"/>
</dbReference>
<keyword evidence="3" id="KW-1185">Reference proteome</keyword>
<proteinExistence type="predicted"/>
<dbReference type="AlphaFoldDB" id="A0A426SM63"/>